<comment type="caution">
    <text evidence="2">The sequence shown here is derived from an EMBL/GenBank/DDBJ whole genome shotgun (WGS) entry which is preliminary data.</text>
</comment>
<keyword evidence="3" id="KW-1185">Reference proteome</keyword>
<proteinExistence type="predicted"/>
<feature type="compositionally biased region" description="Polar residues" evidence="1">
    <location>
        <begin position="316"/>
        <end position="328"/>
    </location>
</feature>
<feature type="compositionally biased region" description="Polar residues" evidence="1">
    <location>
        <begin position="27"/>
        <end position="43"/>
    </location>
</feature>
<accession>A0ABR3THR4</accession>
<gene>
    <name evidence="2" type="ORF">SLS58_008266</name>
</gene>
<feature type="region of interest" description="Disordered" evidence="1">
    <location>
        <begin position="290"/>
        <end position="373"/>
    </location>
</feature>
<protein>
    <recommendedName>
        <fullName evidence="4">Cyclin-dependent kinase</fullName>
    </recommendedName>
</protein>
<evidence type="ECO:0008006" key="4">
    <source>
        <dbReference type="Google" id="ProtNLM"/>
    </source>
</evidence>
<feature type="region of interest" description="Disordered" evidence="1">
    <location>
        <begin position="107"/>
        <end position="173"/>
    </location>
</feature>
<reference evidence="2 3" key="1">
    <citation type="journal article" date="2023" name="Plant Dis.">
        <title>First Report of Diplodia intermedia Causing Canker and Dieback Diseases on Apple Trees in Canada.</title>
        <authorList>
            <person name="Ellouze W."/>
            <person name="Ilyukhin E."/>
            <person name="Sulman M."/>
            <person name="Ali S."/>
        </authorList>
    </citation>
    <scope>NUCLEOTIDE SEQUENCE [LARGE SCALE GENOMIC DNA]</scope>
    <source>
        <strain evidence="2 3">M45-28</strain>
    </source>
</reference>
<evidence type="ECO:0000313" key="3">
    <source>
        <dbReference type="Proteomes" id="UP001521184"/>
    </source>
</evidence>
<organism evidence="2 3">
    <name type="scientific">Diplodia intermedia</name>
    <dbReference type="NCBI Taxonomy" id="856260"/>
    <lineage>
        <taxon>Eukaryota</taxon>
        <taxon>Fungi</taxon>
        <taxon>Dikarya</taxon>
        <taxon>Ascomycota</taxon>
        <taxon>Pezizomycotina</taxon>
        <taxon>Dothideomycetes</taxon>
        <taxon>Dothideomycetes incertae sedis</taxon>
        <taxon>Botryosphaeriales</taxon>
        <taxon>Botryosphaeriaceae</taxon>
        <taxon>Diplodia</taxon>
    </lineage>
</organism>
<feature type="region of interest" description="Disordered" evidence="1">
    <location>
        <begin position="1"/>
        <end position="57"/>
    </location>
</feature>
<dbReference type="EMBL" id="JAKEKT020000069">
    <property type="protein sequence ID" value="KAL1639065.1"/>
    <property type="molecule type" value="Genomic_DNA"/>
</dbReference>
<name>A0ABR3THR4_9PEZI</name>
<feature type="compositionally biased region" description="Polar residues" evidence="1">
    <location>
        <begin position="132"/>
        <end position="165"/>
    </location>
</feature>
<feature type="compositionally biased region" description="Basic and acidic residues" evidence="1">
    <location>
        <begin position="350"/>
        <end position="362"/>
    </location>
</feature>
<sequence>MPDKAIATPSKSSARRALGELTPNKRVATQKSGIMTDKTQPPRNLSPFKHAPPLSLTQDENAYAISKLPAQMTGRKRSIDEVDSAYAREDATGALRKRASQIIDLARGDLTSTDEDTLEPPPQGTQETTGTRASFSSLIDYNPHGSSQQTSSSPPLRATKPSTTTVHRDIRHIEPGAQRAEALRLRLRVALYKVKTDQTFVPLSCLEIPAEYRRKPAEDADTPAQTSDPSVAPAPEGEQTTAAPAITVTGEEEVEEGLSLANARSSEETAPKLLPAPVLMPTAYSTRFITDPQAAPPVPSSPPTSVNAAAAIGDRGSSTPRARGSSSLREFVTPVAGRQAAAQLSSPPYSEDHGRHRAHNDSETLTSSGVKDRAADALLKLTRSV</sequence>
<evidence type="ECO:0000256" key="1">
    <source>
        <dbReference type="SAM" id="MobiDB-lite"/>
    </source>
</evidence>
<dbReference type="Proteomes" id="UP001521184">
    <property type="component" value="Unassembled WGS sequence"/>
</dbReference>
<evidence type="ECO:0000313" key="2">
    <source>
        <dbReference type="EMBL" id="KAL1639065.1"/>
    </source>
</evidence>
<feature type="region of interest" description="Disordered" evidence="1">
    <location>
        <begin position="215"/>
        <end position="245"/>
    </location>
</feature>